<gene>
    <name evidence="2" type="ORF">JP32_11545</name>
</gene>
<accession>A0A0A2XF75</accession>
<feature type="non-terminal residue" evidence="2">
    <location>
        <position position="1"/>
    </location>
</feature>
<dbReference type="RefSeq" id="WP_039085017.1">
    <property type="nucleotide sequence ID" value="NZ_JPXS01000075.1"/>
</dbReference>
<dbReference type="EMBL" id="JPXS01000075">
    <property type="protein sequence ID" value="KGQ29270.1"/>
    <property type="molecule type" value="Genomic_DNA"/>
</dbReference>
<sequence>AIPDVTDANNNGIADTTDYQNALDAVKKAQAAETAAEQLVSNAKSDNNVSQTEADSIIAKNAEIEKLKADAQKLIEQVPESDRGTLQNDLNAVNPVEVPPVTKDLYRLTSSLDTNGGPDNPKEAYYDQKYTTSSAIKTTENADHIYVHKGTSEEYGGFIDGGTGTTNFNTTATTVNTAGGDDLIDAVGMGGNVKFFAGDGNDTLKLQGISGYGPTWNYYGGMDGAQVIDMGTGNDTIAIDKFTNMTRWSSADQQNSFYYSTTKILMGDGKDTLTIAGNIKADSDSGVSLSNYFNLGSGDDTMTIKGNITDTESANGGTQYASNLIDLGSGHDTLTIGGSIMGNTLVLSEDSSTIKVNGAIVKETGNTSFKLGSGNDTLTIEGIYDSAEDAASSDSLAIILNAYQVQGTKTYLSDWYSESESSLQSLLDANSRVVNGNTIPNEVKPFVDLGDGNNQANFNGGLWWTNVTSGSGSDTITVGSTAGSFGGSKISTGAGDDTVSIRTWYGKQAEVDMGNGDDTINLYNLEKFGAPSTNIIQGGEGYDVLNLKGGVVPLTMYTSITPTDSINLQEVEEINLNGTGSSLKIGENGLTALNSSTDPEQYGGAFYIHGTSKDSVTFDTTKWAKSQDNVQSEDHPGHTYDVYQYNGSPLYVYVEDGITIK</sequence>
<dbReference type="AlphaFoldDB" id="A0A0A2XF75"/>
<dbReference type="Pfam" id="PF22775">
    <property type="entry name" value="GA_3"/>
    <property type="match status" value="1"/>
</dbReference>
<dbReference type="Proteomes" id="UP000030526">
    <property type="component" value="Unassembled WGS sequence"/>
</dbReference>
<reference evidence="2 3" key="1">
    <citation type="submission" date="2014-08" db="EMBL/GenBank/DDBJ databases">
        <title>Chaperone-usher fimbriae in a diverse selection of Gallibacterium genomes.</title>
        <authorList>
            <person name="Kudirkiene E."/>
            <person name="Bager R.J."/>
            <person name="Johnson T.J."/>
            <person name="Bojesen A.M."/>
        </authorList>
    </citation>
    <scope>NUCLEOTIDE SEQUENCE [LARGE SCALE GENOMIC DNA]</scope>
    <source>
        <strain evidence="2 3">20558/3kl.</strain>
    </source>
</reference>
<organism evidence="2 3">
    <name type="scientific">Gallibacterium anatis</name>
    <dbReference type="NCBI Taxonomy" id="750"/>
    <lineage>
        <taxon>Bacteria</taxon>
        <taxon>Pseudomonadati</taxon>
        <taxon>Pseudomonadota</taxon>
        <taxon>Gammaproteobacteria</taxon>
        <taxon>Pasteurellales</taxon>
        <taxon>Pasteurellaceae</taxon>
        <taxon>Gallibacterium</taxon>
    </lineage>
</organism>
<comment type="caution">
    <text evidence="2">The sequence shown here is derived from an EMBL/GenBank/DDBJ whole genome shotgun (WGS) entry which is preliminary data.</text>
</comment>
<protein>
    <recommendedName>
        <fullName evidence="1">Minor extracellular protease Epr GA-like domain-containing protein</fullName>
    </recommendedName>
</protein>
<name>A0A0A2XF75_9PAST</name>
<evidence type="ECO:0000313" key="3">
    <source>
        <dbReference type="Proteomes" id="UP000030526"/>
    </source>
</evidence>
<evidence type="ECO:0000313" key="2">
    <source>
        <dbReference type="EMBL" id="KGQ29270.1"/>
    </source>
</evidence>
<feature type="domain" description="Minor extracellular protease Epr GA-like" evidence="1">
    <location>
        <begin position="18"/>
        <end position="102"/>
    </location>
</feature>
<evidence type="ECO:0000259" key="1">
    <source>
        <dbReference type="Pfam" id="PF22775"/>
    </source>
</evidence>
<dbReference type="Gene3D" id="2.160.20.160">
    <property type="match status" value="2"/>
</dbReference>
<proteinExistence type="predicted"/>
<dbReference type="InterPro" id="IPR054725">
    <property type="entry name" value="Epr_GA-like"/>
</dbReference>